<sequence length="372" mass="39593">MKLQQGGLKACSQCGTTRTPQWREGPNGPKTLCNACGVKRVRSLRSNKEGGVRRKAAGKAQAARRAELPPGASPELATGRKACPRGDPDAAVAASPPEKRQRRAAAVKAASRALEFATTGHWPDDEEGCTVPMTVLARGASPPGEGRSESHNSSEHTAEVDVWGSCCSAREDLMAFHQPLANHVGEPSSAAIGLLAMSMPEEEVRAVSRLRHPEDTPQHSDTEGSAHGAGLRCPPASTAPLHGTFERLAWARRALPHSPQLTRLMRPLPTATPSRPRRRFSPLPASSRRGRPPSAARCPRPCRRPRTSTATSASTPAPSRSPRWRRRHPCDTTSLSPRVDPPPGIVGLWAALSSALAALVSPGMGAVLLSWV</sequence>
<accession>A0A061RNS3</accession>
<evidence type="ECO:0000256" key="5">
    <source>
        <dbReference type="ARBA" id="ARBA00023163"/>
    </source>
</evidence>
<dbReference type="PROSITE" id="PS00344">
    <property type="entry name" value="GATA_ZN_FINGER_1"/>
    <property type="match status" value="1"/>
</dbReference>
<feature type="region of interest" description="Disordered" evidence="9">
    <location>
        <begin position="261"/>
        <end position="339"/>
    </location>
</feature>
<dbReference type="SUPFAM" id="SSF57716">
    <property type="entry name" value="Glucocorticoid receptor-like (DNA-binding domain)"/>
    <property type="match status" value="1"/>
</dbReference>
<evidence type="ECO:0000256" key="3">
    <source>
        <dbReference type="ARBA" id="ARBA00022833"/>
    </source>
</evidence>
<keyword evidence="3" id="KW-0862">Zinc</keyword>
<dbReference type="CDD" id="cd00202">
    <property type="entry name" value="ZnF_GATA"/>
    <property type="match status" value="1"/>
</dbReference>
<dbReference type="GO" id="GO:0006355">
    <property type="term" value="P:regulation of DNA-templated transcription"/>
    <property type="evidence" value="ECO:0007669"/>
    <property type="project" value="InterPro"/>
</dbReference>
<dbReference type="EMBL" id="GBEZ01013854">
    <property type="protein sequence ID" value="JAC72171.1"/>
    <property type="molecule type" value="Transcribed_RNA"/>
</dbReference>
<evidence type="ECO:0000313" key="11">
    <source>
        <dbReference type="EMBL" id="JAC72171.1"/>
    </source>
</evidence>
<comment type="function">
    <text evidence="7">Transcriptional regulator that specifically binds 5'-GATA-3' or 5'-GAT-3' motifs within gene promoters.</text>
</comment>
<feature type="domain" description="GATA-type" evidence="10">
    <location>
        <begin position="11"/>
        <end position="38"/>
    </location>
</feature>
<reference evidence="11" key="1">
    <citation type="submission" date="2014-05" db="EMBL/GenBank/DDBJ databases">
        <title>The transcriptome of the halophilic microalga Tetraselmis sp. GSL018 isolated from the Great Salt Lake, Utah.</title>
        <authorList>
            <person name="Jinkerson R.E."/>
            <person name="D'Adamo S."/>
            <person name="Posewitz M.C."/>
        </authorList>
    </citation>
    <scope>NUCLEOTIDE SEQUENCE</scope>
    <source>
        <strain evidence="11">GSL018</strain>
    </source>
</reference>
<evidence type="ECO:0000256" key="6">
    <source>
        <dbReference type="ARBA" id="ARBA00024019"/>
    </source>
</evidence>
<feature type="region of interest" description="Disordered" evidence="9">
    <location>
        <begin position="1"/>
        <end position="31"/>
    </location>
</feature>
<dbReference type="AlphaFoldDB" id="A0A061RNS3"/>
<keyword evidence="2 8" id="KW-0863">Zinc-finger</keyword>
<dbReference type="Gene3D" id="3.30.50.10">
    <property type="entry name" value="Erythroid Transcription Factor GATA-1, subunit A"/>
    <property type="match status" value="1"/>
</dbReference>
<organism evidence="11">
    <name type="scientific">Tetraselmis sp. GSL018</name>
    <dbReference type="NCBI Taxonomy" id="582737"/>
    <lineage>
        <taxon>Eukaryota</taxon>
        <taxon>Viridiplantae</taxon>
        <taxon>Chlorophyta</taxon>
        <taxon>core chlorophytes</taxon>
        <taxon>Chlorodendrophyceae</taxon>
        <taxon>Chlorodendrales</taxon>
        <taxon>Chlorodendraceae</taxon>
        <taxon>Tetraselmis</taxon>
    </lineage>
</organism>
<keyword evidence="4" id="KW-0805">Transcription regulation</keyword>
<dbReference type="InterPro" id="IPR000679">
    <property type="entry name" value="Znf_GATA"/>
</dbReference>
<dbReference type="Pfam" id="PF00320">
    <property type="entry name" value="GATA"/>
    <property type="match status" value="1"/>
</dbReference>
<evidence type="ECO:0000259" key="10">
    <source>
        <dbReference type="PROSITE" id="PS50114"/>
    </source>
</evidence>
<evidence type="ECO:0000256" key="8">
    <source>
        <dbReference type="PROSITE-ProRule" id="PRU00094"/>
    </source>
</evidence>
<feature type="region of interest" description="Disordered" evidence="9">
    <location>
        <begin position="45"/>
        <end position="101"/>
    </location>
</feature>
<protein>
    <recommendedName>
        <fullName evidence="10">GATA-type domain-containing protein</fullName>
    </recommendedName>
</protein>
<feature type="compositionally biased region" description="Low complexity" evidence="9">
    <location>
        <begin position="307"/>
        <end position="321"/>
    </location>
</feature>
<dbReference type="InterPro" id="IPR013088">
    <property type="entry name" value="Znf_NHR/GATA"/>
</dbReference>
<evidence type="ECO:0000256" key="7">
    <source>
        <dbReference type="ARBA" id="ARBA00037539"/>
    </source>
</evidence>
<dbReference type="GO" id="GO:0008270">
    <property type="term" value="F:zinc ion binding"/>
    <property type="evidence" value="ECO:0007669"/>
    <property type="project" value="UniProtKB-KW"/>
</dbReference>
<comment type="similarity">
    <text evidence="6">Belongs to the type IV zinc-finger family. Class B subfamily.</text>
</comment>
<dbReference type="PROSITE" id="PS50114">
    <property type="entry name" value="GATA_ZN_FINGER_2"/>
    <property type="match status" value="1"/>
</dbReference>
<feature type="compositionally biased region" description="Basic and acidic residues" evidence="9">
    <location>
        <begin position="213"/>
        <end position="224"/>
    </location>
</feature>
<evidence type="ECO:0000256" key="4">
    <source>
        <dbReference type="ARBA" id="ARBA00023015"/>
    </source>
</evidence>
<feature type="compositionally biased region" description="Low complexity" evidence="9">
    <location>
        <begin position="281"/>
        <end position="299"/>
    </location>
</feature>
<gene>
    <name evidence="11" type="ORF">TSPGSL018_335</name>
</gene>
<evidence type="ECO:0000256" key="1">
    <source>
        <dbReference type="ARBA" id="ARBA00022723"/>
    </source>
</evidence>
<feature type="region of interest" description="Disordered" evidence="9">
    <location>
        <begin position="213"/>
        <end position="238"/>
    </location>
</feature>
<dbReference type="SMART" id="SM00401">
    <property type="entry name" value="ZnF_GATA"/>
    <property type="match status" value="1"/>
</dbReference>
<proteinExistence type="inferred from homology"/>
<keyword evidence="5" id="KW-0804">Transcription</keyword>
<keyword evidence="1" id="KW-0479">Metal-binding</keyword>
<dbReference type="PANTHER" id="PTHR47172:SF24">
    <property type="entry name" value="GATA ZINC FINGER DOMAIN-CONTAINING PROTEIN 14-RELATED"/>
    <property type="match status" value="1"/>
</dbReference>
<evidence type="ECO:0000256" key="9">
    <source>
        <dbReference type="SAM" id="MobiDB-lite"/>
    </source>
</evidence>
<name>A0A061RNS3_9CHLO</name>
<dbReference type="PANTHER" id="PTHR47172">
    <property type="entry name" value="OS01G0976800 PROTEIN"/>
    <property type="match status" value="1"/>
</dbReference>
<evidence type="ECO:0000256" key="2">
    <source>
        <dbReference type="ARBA" id="ARBA00022771"/>
    </source>
</evidence>
<dbReference type="GO" id="GO:0043565">
    <property type="term" value="F:sequence-specific DNA binding"/>
    <property type="evidence" value="ECO:0007669"/>
    <property type="project" value="InterPro"/>
</dbReference>